<dbReference type="CTD" id="386653"/>
<feature type="chain" id="PRO_5034304598" evidence="2">
    <location>
        <begin position="25"/>
        <end position="188"/>
    </location>
</feature>
<keyword evidence="2" id="KW-0732">Signal</keyword>
<dbReference type="PANTHER" id="PTHR38652">
    <property type="entry name" value="INTERLEUKIN-31"/>
    <property type="match status" value="1"/>
</dbReference>
<protein>
    <submittedName>
        <fullName evidence="4">Interleukin-31</fullName>
    </submittedName>
</protein>
<dbReference type="PANTHER" id="PTHR38652:SF1">
    <property type="entry name" value="INTERLEUKIN-31"/>
    <property type="match status" value="1"/>
</dbReference>
<dbReference type="GO" id="GO:0005126">
    <property type="term" value="F:cytokine receptor binding"/>
    <property type="evidence" value="ECO:0007669"/>
    <property type="project" value="TreeGrafter"/>
</dbReference>
<evidence type="ECO:0000256" key="1">
    <source>
        <dbReference type="SAM" id="MobiDB-lite"/>
    </source>
</evidence>
<evidence type="ECO:0000313" key="4">
    <source>
        <dbReference type="RefSeq" id="XP_006178182.1"/>
    </source>
</evidence>
<dbReference type="KEGG" id="cfr:102520167"/>
<accession>A0A8B6Y9J9</accession>
<proteinExistence type="predicted"/>
<feature type="region of interest" description="Disordered" evidence="1">
    <location>
        <begin position="167"/>
        <end position="188"/>
    </location>
</feature>
<name>A0A8B6Y9J9_CAMFR</name>
<dbReference type="Proteomes" id="UP000694856">
    <property type="component" value="Chromosome 32"/>
</dbReference>
<dbReference type="InterPro" id="IPR027987">
    <property type="entry name" value="IL-31"/>
</dbReference>
<evidence type="ECO:0000256" key="2">
    <source>
        <dbReference type="SAM" id="SignalP"/>
    </source>
</evidence>
<dbReference type="OrthoDB" id="9837064at2759"/>
<dbReference type="GO" id="GO:0005125">
    <property type="term" value="F:cytokine activity"/>
    <property type="evidence" value="ECO:0007669"/>
    <property type="project" value="TreeGrafter"/>
</dbReference>
<feature type="signal peptide" evidence="2">
    <location>
        <begin position="1"/>
        <end position="24"/>
    </location>
</feature>
<dbReference type="GeneID" id="102520167"/>
<dbReference type="RefSeq" id="XP_006178182.1">
    <property type="nucleotide sequence ID" value="XM_006178120.1"/>
</dbReference>
<dbReference type="GO" id="GO:0005615">
    <property type="term" value="C:extracellular space"/>
    <property type="evidence" value="ECO:0007669"/>
    <property type="project" value="TreeGrafter"/>
</dbReference>
<dbReference type="Pfam" id="PF15209">
    <property type="entry name" value="IL31"/>
    <property type="match status" value="1"/>
</dbReference>
<dbReference type="AlphaFoldDB" id="A0A8B6Y9J9"/>
<organism evidence="3 4">
    <name type="scientific">Camelus ferus</name>
    <name type="common">Wild bactrian camel</name>
    <name type="synonym">Camelus bactrianus ferus</name>
    <dbReference type="NCBI Taxonomy" id="419612"/>
    <lineage>
        <taxon>Eukaryota</taxon>
        <taxon>Metazoa</taxon>
        <taxon>Chordata</taxon>
        <taxon>Craniata</taxon>
        <taxon>Vertebrata</taxon>
        <taxon>Euteleostomi</taxon>
        <taxon>Mammalia</taxon>
        <taxon>Eutheria</taxon>
        <taxon>Laurasiatheria</taxon>
        <taxon>Artiodactyla</taxon>
        <taxon>Tylopoda</taxon>
        <taxon>Camelidae</taxon>
        <taxon>Camelus</taxon>
    </lineage>
</organism>
<sequence length="188" mass="21372">MVSHTGSARLALFLFCCLGPFLSCRTVPTYTPEPYDQRGIIEELKISFKELLDNYLQDEKGVPISSQYEMPCFTADPRPPHYLDSSAILPYFRAIQPILNNQTLDVVIEHLDKLEFQRAPKTNISVPTDQFEKKRFILTILNQFSNCLNSDLQMELDSRPLDSGLDGDLPLKHRVGGRDSNSVEEKHG</sequence>
<reference evidence="4" key="1">
    <citation type="submission" date="2025-08" db="UniProtKB">
        <authorList>
            <consortium name="RefSeq"/>
        </authorList>
    </citation>
    <scope>IDENTIFICATION</scope>
    <source>
        <tissue evidence="4">Ear skin</tissue>
    </source>
</reference>
<gene>
    <name evidence="4" type="primary">IL31</name>
</gene>
<keyword evidence="3" id="KW-1185">Reference proteome</keyword>
<evidence type="ECO:0000313" key="3">
    <source>
        <dbReference type="Proteomes" id="UP000694856"/>
    </source>
</evidence>